<keyword evidence="8" id="KW-0963">Cytoplasm</keyword>
<dbReference type="GO" id="GO:0004222">
    <property type="term" value="F:metalloendopeptidase activity"/>
    <property type="evidence" value="ECO:0007669"/>
    <property type="project" value="InterPro"/>
</dbReference>
<organism evidence="9 10">
    <name type="scientific">Buchnera aphidicola</name>
    <name type="common">Cinara laricifoliae</name>
    <dbReference type="NCBI Taxonomy" id="2518977"/>
    <lineage>
        <taxon>Bacteria</taxon>
        <taxon>Pseudomonadati</taxon>
        <taxon>Pseudomonadota</taxon>
        <taxon>Gammaproteobacteria</taxon>
        <taxon>Enterobacterales</taxon>
        <taxon>Erwiniaceae</taxon>
        <taxon>Buchnera</taxon>
    </lineage>
</organism>
<feature type="binding site" evidence="8">
    <location>
        <position position="116"/>
    </location>
    <ligand>
        <name>Zn(2+)</name>
        <dbReference type="ChEBI" id="CHEBI:29105"/>
        <note>catalytic</note>
    </ligand>
</feature>
<evidence type="ECO:0000256" key="4">
    <source>
        <dbReference type="ARBA" id="ARBA00022723"/>
    </source>
</evidence>
<sequence>MKIYIQVMCKKKIFFPDKKYFLLWLKKIFKKNKVEITIRLVSIKEITYLNKKYRKKNVPTNVLSFPSTENINIKHQFSNYIGDIILSPNYINKEALLLKKNRLEHWAHIIIHSALHLLHYTHKNKKSRNIMQNIEKKIMIQLGFDDPYKTSNIN</sequence>
<dbReference type="GO" id="GO:0008270">
    <property type="term" value="F:zinc ion binding"/>
    <property type="evidence" value="ECO:0007669"/>
    <property type="project" value="UniProtKB-UniRule"/>
</dbReference>
<evidence type="ECO:0000313" key="10">
    <source>
        <dbReference type="Proteomes" id="UP000294349"/>
    </source>
</evidence>
<keyword evidence="3 8" id="KW-0540">Nuclease</keyword>
<dbReference type="InterPro" id="IPR023091">
    <property type="entry name" value="MetalPrtase_cat_dom_sf_prd"/>
</dbReference>
<comment type="function">
    <text evidence="8">Single strand-specific metallo-endoribonuclease involved in late-stage 70S ribosome quality control and in maturation of the 3' terminus of the 16S rRNA.</text>
</comment>
<dbReference type="AlphaFoldDB" id="A0A451DBQ6"/>
<reference evidence="9 10" key="1">
    <citation type="submission" date="2019-02" db="EMBL/GenBank/DDBJ databases">
        <authorList>
            <person name="Manzano-Marin A."/>
            <person name="Manzano-Marin A."/>
        </authorList>
    </citation>
    <scope>NUCLEOTIDE SEQUENCE [LARGE SCALE GENOMIC DNA]</scope>
    <source>
        <strain evidence="9 10">BuCilaricifoliae</strain>
    </source>
</reference>
<evidence type="ECO:0000256" key="5">
    <source>
        <dbReference type="ARBA" id="ARBA00022759"/>
    </source>
</evidence>
<dbReference type="HAMAP" id="MF_00009">
    <property type="entry name" value="Endoribonucl_YbeY"/>
    <property type="match status" value="1"/>
</dbReference>
<feature type="binding site" evidence="8">
    <location>
        <position position="112"/>
    </location>
    <ligand>
        <name>Zn(2+)</name>
        <dbReference type="ChEBI" id="CHEBI:29105"/>
        <note>catalytic</note>
    </ligand>
</feature>
<evidence type="ECO:0000256" key="3">
    <source>
        <dbReference type="ARBA" id="ARBA00022722"/>
    </source>
</evidence>
<dbReference type="Gene3D" id="3.40.390.30">
    <property type="entry name" value="Metalloproteases ('zincins'), catalytic domain"/>
    <property type="match status" value="1"/>
</dbReference>
<dbReference type="GO" id="GO:0004521">
    <property type="term" value="F:RNA endonuclease activity"/>
    <property type="evidence" value="ECO:0007669"/>
    <property type="project" value="UniProtKB-UniRule"/>
</dbReference>
<proteinExistence type="inferred from homology"/>
<dbReference type="PANTHER" id="PTHR46986">
    <property type="entry name" value="ENDORIBONUCLEASE YBEY, CHLOROPLASTIC"/>
    <property type="match status" value="1"/>
</dbReference>
<keyword evidence="6 8" id="KW-0378">Hydrolase</keyword>
<accession>A0A451DBQ6</accession>
<evidence type="ECO:0000256" key="8">
    <source>
        <dbReference type="HAMAP-Rule" id="MF_00009"/>
    </source>
</evidence>
<evidence type="ECO:0000256" key="7">
    <source>
        <dbReference type="ARBA" id="ARBA00022833"/>
    </source>
</evidence>
<keyword evidence="8" id="KW-0698">rRNA processing</keyword>
<dbReference type="GO" id="GO:0006364">
    <property type="term" value="P:rRNA processing"/>
    <property type="evidence" value="ECO:0007669"/>
    <property type="project" value="UniProtKB-UniRule"/>
</dbReference>
<keyword evidence="2 8" id="KW-0690">Ribosome biogenesis</keyword>
<evidence type="ECO:0000256" key="6">
    <source>
        <dbReference type="ARBA" id="ARBA00022801"/>
    </source>
</evidence>
<keyword evidence="4 8" id="KW-0479">Metal-binding</keyword>
<dbReference type="GO" id="GO:0005737">
    <property type="term" value="C:cytoplasm"/>
    <property type="evidence" value="ECO:0007669"/>
    <property type="project" value="UniProtKB-SubCell"/>
</dbReference>
<keyword evidence="5 8" id="KW-0255">Endonuclease</keyword>
<dbReference type="EC" id="3.1.-.-" evidence="8"/>
<gene>
    <name evidence="8 9" type="primary">ybeY</name>
    <name evidence="9" type="ORF">BUCILAFE3058_285</name>
</gene>
<comment type="cofactor">
    <cofactor evidence="8">
        <name>Zn(2+)</name>
        <dbReference type="ChEBI" id="CHEBI:29105"/>
    </cofactor>
    <text evidence="8">Binds 1 zinc ion.</text>
</comment>
<dbReference type="EMBL" id="LR217717">
    <property type="protein sequence ID" value="VFP83762.1"/>
    <property type="molecule type" value="Genomic_DNA"/>
</dbReference>
<evidence type="ECO:0000313" key="9">
    <source>
        <dbReference type="EMBL" id="VFP83762.1"/>
    </source>
</evidence>
<evidence type="ECO:0000256" key="1">
    <source>
        <dbReference type="ARBA" id="ARBA00010875"/>
    </source>
</evidence>
<comment type="similarity">
    <text evidence="1 8">Belongs to the endoribonuclease YbeY family.</text>
</comment>
<evidence type="ECO:0000256" key="2">
    <source>
        <dbReference type="ARBA" id="ARBA00022517"/>
    </source>
</evidence>
<dbReference type="Proteomes" id="UP000294349">
    <property type="component" value="Chromosome"/>
</dbReference>
<dbReference type="InterPro" id="IPR002036">
    <property type="entry name" value="YbeY"/>
</dbReference>
<feature type="binding site" evidence="8">
    <location>
        <position position="122"/>
    </location>
    <ligand>
        <name>Zn(2+)</name>
        <dbReference type="ChEBI" id="CHEBI:29105"/>
        <note>catalytic</note>
    </ligand>
</feature>
<comment type="subcellular location">
    <subcellularLocation>
        <location evidence="8">Cytoplasm</location>
    </subcellularLocation>
</comment>
<dbReference type="NCBIfam" id="TIGR00043">
    <property type="entry name" value="rRNA maturation RNase YbeY"/>
    <property type="match status" value="1"/>
</dbReference>
<dbReference type="PANTHER" id="PTHR46986:SF1">
    <property type="entry name" value="ENDORIBONUCLEASE YBEY, CHLOROPLASTIC"/>
    <property type="match status" value="1"/>
</dbReference>
<protein>
    <recommendedName>
        <fullName evidence="8">Endoribonuclease YbeY</fullName>
        <ecNumber evidence="8">3.1.-.-</ecNumber>
    </recommendedName>
</protein>
<dbReference type="SUPFAM" id="SSF55486">
    <property type="entry name" value="Metalloproteases ('zincins'), catalytic domain"/>
    <property type="match status" value="1"/>
</dbReference>
<name>A0A451DBQ6_9GAMM</name>
<keyword evidence="7 8" id="KW-0862">Zinc</keyword>
<dbReference type="Pfam" id="PF02130">
    <property type="entry name" value="YbeY"/>
    <property type="match status" value="1"/>
</dbReference>